<accession>A0A6C0KXT3</accession>
<evidence type="ECO:0000259" key="1">
    <source>
        <dbReference type="PROSITE" id="PS50089"/>
    </source>
</evidence>
<reference evidence="2" key="1">
    <citation type="journal article" date="2020" name="Nature">
        <title>Giant virus diversity and host interactions through global metagenomics.</title>
        <authorList>
            <person name="Schulz F."/>
            <person name="Roux S."/>
            <person name="Paez-Espino D."/>
            <person name="Jungbluth S."/>
            <person name="Walsh D.A."/>
            <person name="Denef V.J."/>
            <person name="McMahon K.D."/>
            <person name="Konstantinidis K.T."/>
            <person name="Eloe-Fadrosh E.A."/>
            <person name="Kyrpides N.C."/>
            <person name="Woyke T."/>
        </authorList>
    </citation>
    <scope>NUCLEOTIDE SEQUENCE</scope>
    <source>
        <strain evidence="2">GVMAG-S-ERX555907-102</strain>
    </source>
</reference>
<dbReference type="SUPFAM" id="SSF57850">
    <property type="entry name" value="RING/U-box"/>
    <property type="match status" value="1"/>
</dbReference>
<proteinExistence type="predicted"/>
<dbReference type="EMBL" id="MN741006">
    <property type="protein sequence ID" value="QHU22409.1"/>
    <property type="molecule type" value="Genomic_DNA"/>
</dbReference>
<dbReference type="InterPro" id="IPR001841">
    <property type="entry name" value="Znf_RING"/>
</dbReference>
<dbReference type="Pfam" id="PF13639">
    <property type="entry name" value="zf-RING_2"/>
    <property type="match status" value="1"/>
</dbReference>
<dbReference type="Gene3D" id="3.30.40.10">
    <property type="entry name" value="Zinc/RING finger domain, C3HC4 (zinc finger)"/>
    <property type="match status" value="1"/>
</dbReference>
<feature type="domain" description="RING-type" evidence="1">
    <location>
        <begin position="52"/>
        <end position="91"/>
    </location>
</feature>
<dbReference type="PROSITE" id="PS50089">
    <property type="entry name" value="ZF_RING_2"/>
    <property type="match status" value="1"/>
</dbReference>
<dbReference type="AlphaFoldDB" id="A0A6C0KXT3"/>
<dbReference type="PANTHER" id="PTHR12109">
    <property type="entry name" value="RING FINGER PROTEIN 141-RELATED"/>
    <property type="match status" value="1"/>
</dbReference>
<dbReference type="SMART" id="SM00184">
    <property type="entry name" value="RING"/>
    <property type="match status" value="1"/>
</dbReference>
<dbReference type="InterPro" id="IPR047126">
    <property type="entry name" value="RNF141-like"/>
</dbReference>
<dbReference type="InterPro" id="IPR013083">
    <property type="entry name" value="Znf_RING/FYVE/PHD"/>
</dbReference>
<evidence type="ECO:0000313" key="2">
    <source>
        <dbReference type="EMBL" id="QHU22409.1"/>
    </source>
</evidence>
<sequence length="181" mass="21213">MEMEKFLKYLVKTKQLDKISHINSDGMPNMKHRYIRDMYNEYLYRETPEFECSICLENIKDNMCKLKCGHSFCVDCFSNLARTSNSCALCRSNLSNKKVKKEINQNILNDVVNYEFEAPSTERDNLNLCDFIHEQVKKICESDDHSDYMLEHTADTIAMEVFGSLHMVAFITMETMNEEVD</sequence>
<name>A0A6C0KXT3_9ZZZZ</name>
<protein>
    <recommendedName>
        <fullName evidence="1">RING-type domain-containing protein</fullName>
    </recommendedName>
</protein>
<organism evidence="2">
    <name type="scientific">viral metagenome</name>
    <dbReference type="NCBI Taxonomy" id="1070528"/>
    <lineage>
        <taxon>unclassified sequences</taxon>
        <taxon>metagenomes</taxon>
        <taxon>organismal metagenomes</taxon>
    </lineage>
</organism>